<reference evidence="1 2" key="1">
    <citation type="submission" date="2019-09" db="EMBL/GenBank/DDBJ databases">
        <title>Complete genome sequence of Sporolactobacillus terrae 70-3.</title>
        <authorList>
            <person name="Tanaka N."/>
            <person name="Shiwa Y."/>
            <person name="Fujita N."/>
            <person name="Tanasupawat S."/>
        </authorList>
    </citation>
    <scope>NUCLEOTIDE SEQUENCE [LARGE SCALE GENOMIC DNA]</scope>
    <source>
        <strain evidence="1 2">70-3</strain>
    </source>
</reference>
<dbReference type="AlphaFoldDB" id="A0A5K7X1C6"/>
<accession>A0A5K7X1C6</accession>
<evidence type="ECO:0000313" key="1">
    <source>
        <dbReference type="EMBL" id="BBN97856.1"/>
    </source>
</evidence>
<dbReference type="EMBL" id="AP021853">
    <property type="protein sequence ID" value="BBN97856.1"/>
    <property type="molecule type" value="Genomic_DNA"/>
</dbReference>
<sequence length="59" mass="6844">MRVVDVCRLILQTVCQACKFTAIVRRNRPEDAAEQWAKLMDQLFHGIVDRIRIFAVIDA</sequence>
<gene>
    <name evidence="1" type="ORF">St703_05610</name>
</gene>
<evidence type="ECO:0000313" key="2">
    <source>
        <dbReference type="Proteomes" id="UP000326951"/>
    </source>
</evidence>
<dbReference type="Proteomes" id="UP000326951">
    <property type="component" value="Chromosome"/>
</dbReference>
<name>A0A5K7X1C6_9BACL</name>
<organism evidence="1 2">
    <name type="scientific">Sporolactobacillus terrae</name>
    <dbReference type="NCBI Taxonomy" id="269673"/>
    <lineage>
        <taxon>Bacteria</taxon>
        <taxon>Bacillati</taxon>
        <taxon>Bacillota</taxon>
        <taxon>Bacilli</taxon>
        <taxon>Bacillales</taxon>
        <taxon>Sporolactobacillaceae</taxon>
        <taxon>Sporolactobacillus</taxon>
    </lineage>
</organism>
<proteinExistence type="predicted"/>
<protein>
    <submittedName>
        <fullName evidence="1">Uncharacterized protein</fullName>
    </submittedName>
</protein>